<dbReference type="EMBL" id="KZ613505">
    <property type="protein sequence ID" value="PMD16540.1"/>
    <property type="molecule type" value="Genomic_DNA"/>
</dbReference>
<dbReference type="Proteomes" id="UP000235672">
    <property type="component" value="Unassembled WGS sequence"/>
</dbReference>
<dbReference type="Pfam" id="PF13843">
    <property type="entry name" value="DDE_Tnp_1_7"/>
    <property type="match status" value="1"/>
</dbReference>
<gene>
    <name evidence="2" type="ORF">NA56DRAFT_692578</name>
</gene>
<dbReference type="OrthoDB" id="5096864at2759"/>
<dbReference type="InterPro" id="IPR029526">
    <property type="entry name" value="PGBD"/>
</dbReference>
<evidence type="ECO:0000313" key="2">
    <source>
        <dbReference type="EMBL" id="PMD16540.1"/>
    </source>
</evidence>
<reference evidence="2 3" key="1">
    <citation type="submission" date="2016-05" db="EMBL/GenBank/DDBJ databases">
        <title>A degradative enzymes factory behind the ericoid mycorrhizal symbiosis.</title>
        <authorList>
            <consortium name="DOE Joint Genome Institute"/>
            <person name="Martino E."/>
            <person name="Morin E."/>
            <person name="Grelet G."/>
            <person name="Kuo A."/>
            <person name="Kohler A."/>
            <person name="Daghino S."/>
            <person name="Barry K."/>
            <person name="Choi C."/>
            <person name="Cichocki N."/>
            <person name="Clum A."/>
            <person name="Copeland A."/>
            <person name="Hainaut M."/>
            <person name="Haridas S."/>
            <person name="Labutti K."/>
            <person name="Lindquist E."/>
            <person name="Lipzen A."/>
            <person name="Khouja H.-R."/>
            <person name="Murat C."/>
            <person name="Ohm R."/>
            <person name="Olson A."/>
            <person name="Spatafora J."/>
            <person name="Veneault-Fourrey C."/>
            <person name="Henrissat B."/>
            <person name="Grigoriev I."/>
            <person name="Martin F."/>
            <person name="Perotto S."/>
        </authorList>
    </citation>
    <scope>NUCLEOTIDE SEQUENCE [LARGE SCALE GENOMIC DNA]</scope>
    <source>
        <strain evidence="2 3">UAMH 7357</strain>
    </source>
</reference>
<organism evidence="2 3">
    <name type="scientific">Hyaloscypha hepaticicola</name>
    <dbReference type="NCBI Taxonomy" id="2082293"/>
    <lineage>
        <taxon>Eukaryota</taxon>
        <taxon>Fungi</taxon>
        <taxon>Dikarya</taxon>
        <taxon>Ascomycota</taxon>
        <taxon>Pezizomycotina</taxon>
        <taxon>Leotiomycetes</taxon>
        <taxon>Helotiales</taxon>
        <taxon>Hyaloscyphaceae</taxon>
        <taxon>Hyaloscypha</taxon>
    </lineage>
</organism>
<keyword evidence="3" id="KW-1185">Reference proteome</keyword>
<name>A0A2J6PR76_9HELO</name>
<proteinExistence type="predicted"/>
<dbReference type="AlphaFoldDB" id="A0A2J6PR76"/>
<feature type="domain" description="PiggyBac transposable element-derived protein" evidence="1">
    <location>
        <begin position="55"/>
        <end position="220"/>
    </location>
</feature>
<protein>
    <recommendedName>
        <fullName evidence="1">PiggyBac transposable element-derived protein domain-containing protein</fullName>
    </recommendedName>
</protein>
<accession>A0A2J6PR76</accession>
<evidence type="ECO:0000259" key="1">
    <source>
        <dbReference type="Pfam" id="PF13843"/>
    </source>
</evidence>
<evidence type="ECO:0000313" key="3">
    <source>
        <dbReference type="Proteomes" id="UP000235672"/>
    </source>
</evidence>
<sequence>MTNRCLDFAVTVPISRKSWANRVRTASKSGLFAIMDTYMTGYTIPVLQTNTQGEELKYTIFTDNLFIYYQLYSELRKQGITACGTVRGQRLKEHFQEELLDKNNGKILIWGEIRAEIHWEDNEEPVLFFIWQDQTVMKGMTTIHSGEGYILYPRYRPKDSASMKTETKKIFDIPETRFRNSLPHNIQKYYASKLALPVILPIDDYNLNMNGVDIHNQLREDLSI</sequence>